<evidence type="ECO:0000313" key="13">
    <source>
        <dbReference type="Proteomes" id="UP000219042"/>
    </source>
</evidence>
<evidence type="ECO:0000256" key="2">
    <source>
        <dbReference type="ARBA" id="ARBA00022670"/>
    </source>
</evidence>
<reference evidence="13" key="1">
    <citation type="submission" date="2016-09" db="EMBL/GenBank/DDBJ databases">
        <authorList>
            <person name="Varghese N."/>
            <person name="Submissions S."/>
        </authorList>
    </citation>
    <scope>NUCLEOTIDE SEQUENCE [LARGE SCALE GENOMIC DNA]</scope>
    <source>
        <strain evidence="13">ANC 4466</strain>
    </source>
</reference>
<keyword evidence="3 9" id="KW-0479">Metal-binding</keyword>
<dbReference type="InterPro" id="IPR024079">
    <property type="entry name" value="MetalloPept_cat_dom_sf"/>
</dbReference>
<accession>A0A240EB42</accession>
<keyword evidence="4 9" id="KW-0378">Hydrolase</keyword>
<evidence type="ECO:0000259" key="10">
    <source>
        <dbReference type="Pfam" id="PF01432"/>
    </source>
</evidence>
<dbReference type="GO" id="GO:0005829">
    <property type="term" value="C:cytosol"/>
    <property type="evidence" value="ECO:0007669"/>
    <property type="project" value="UniProtKB-ARBA"/>
</dbReference>
<evidence type="ECO:0000259" key="11">
    <source>
        <dbReference type="Pfam" id="PF19310"/>
    </source>
</evidence>
<evidence type="ECO:0000256" key="3">
    <source>
        <dbReference type="ARBA" id="ARBA00022723"/>
    </source>
</evidence>
<dbReference type="PANTHER" id="PTHR11804:SF84">
    <property type="entry name" value="SACCHAROLYSIN"/>
    <property type="match status" value="1"/>
</dbReference>
<evidence type="ECO:0000256" key="9">
    <source>
        <dbReference type="RuleBase" id="RU003435"/>
    </source>
</evidence>
<feature type="domain" description="Oligopeptidase A N-terminal" evidence="11">
    <location>
        <begin position="64"/>
        <end position="167"/>
    </location>
</feature>
<evidence type="ECO:0000256" key="5">
    <source>
        <dbReference type="ARBA" id="ARBA00022833"/>
    </source>
</evidence>
<evidence type="ECO:0000256" key="6">
    <source>
        <dbReference type="ARBA" id="ARBA00023049"/>
    </source>
</evidence>
<dbReference type="OrthoDB" id="9773538at2"/>
<dbReference type="Gene3D" id="1.10.1370.40">
    <property type="match status" value="1"/>
</dbReference>
<dbReference type="InterPro" id="IPR045090">
    <property type="entry name" value="Pept_M3A_M3B"/>
</dbReference>
<dbReference type="InterPro" id="IPR024077">
    <property type="entry name" value="Neurolysin/TOP_dom2"/>
</dbReference>
<feature type="domain" description="Peptidase M3A/M3B catalytic" evidence="10">
    <location>
        <begin position="247"/>
        <end position="695"/>
    </location>
</feature>
<dbReference type="FunFam" id="3.40.390.10:FF:000009">
    <property type="entry name" value="Oligopeptidase A"/>
    <property type="match status" value="1"/>
</dbReference>
<dbReference type="Proteomes" id="UP000219042">
    <property type="component" value="Unassembled WGS sequence"/>
</dbReference>
<dbReference type="GO" id="GO:0046872">
    <property type="term" value="F:metal ion binding"/>
    <property type="evidence" value="ECO:0007669"/>
    <property type="project" value="UniProtKB-UniRule"/>
</dbReference>
<dbReference type="Pfam" id="PF01432">
    <property type="entry name" value="Peptidase_M3"/>
    <property type="match status" value="1"/>
</dbReference>
<name>A0A240EB42_9GAMM</name>
<dbReference type="PANTHER" id="PTHR11804">
    <property type="entry name" value="PROTEASE M3 THIMET OLIGOPEPTIDASE-RELATED"/>
    <property type="match status" value="1"/>
</dbReference>
<keyword evidence="5 9" id="KW-0862">Zinc</keyword>
<keyword evidence="2 9" id="KW-0645">Protease</keyword>
<keyword evidence="6 9" id="KW-0482">Metalloprotease</keyword>
<proteinExistence type="inferred from homology"/>
<evidence type="ECO:0000313" key="12">
    <source>
        <dbReference type="EMBL" id="SNX45928.1"/>
    </source>
</evidence>
<dbReference type="Pfam" id="PF19310">
    <property type="entry name" value="TOP_N"/>
    <property type="match status" value="1"/>
</dbReference>
<dbReference type="CDD" id="cd06456">
    <property type="entry name" value="M3A_DCP"/>
    <property type="match status" value="1"/>
</dbReference>
<dbReference type="GO" id="GO:0006518">
    <property type="term" value="P:peptide metabolic process"/>
    <property type="evidence" value="ECO:0007669"/>
    <property type="project" value="TreeGrafter"/>
</dbReference>
<dbReference type="SUPFAM" id="SSF55486">
    <property type="entry name" value="Metalloproteases ('zincins'), catalytic domain"/>
    <property type="match status" value="1"/>
</dbReference>
<dbReference type="GO" id="GO:0004222">
    <property type="term" value="F:metalloendopeptidase activity"/>
    <property type="evidence" value="ECO:0007669"/>
    <property type="project" value="UniProtKB-EC"/>
</dbReference>
<keyword evidence="13" id="KW-1185">Reference proteome</keyword>
<dbReference type="GO" id="GO:0006508">
    <property type="term" value="P:proteolysis"/>
    <property type="evidence" value="ECO:0007669"/>
    <property type="project" value="UniProtKB-KW"/>
</dbReference>
<protein>
    <recommendedName>
        <fullName evidence="8">oligopeptidase A</fullName>
        <ecNumber evidence="8">3.4.24.70</ecNumber>
    </recommendedName>
</protein>
<evidence type="ECO:0000256" key="8">
    <source>
        <dbReference type="ARBA" id="ARBA00026100"/>
    </source>
</evidence>
<evidence type="ECO:0000256" key="4">
    <source>
        <dbReference type="ARBA" id="ARBA00022801"/>
    </source>
</evidence>
<organism evidence="12 13">
    <name type="scientific">Acinetobacter puyangensis</name>
    <dbReference type="NCBI Taxonomy" id="1096779"/>
    <lineage>
        <taxon>Bacteria</taxon>
        <taxon>Pseudomonadati</taxon>
        <taxon>Pseudomonadota</taxon>
        <taxon>Gammaproteobacteria</taxon>
        <taxon>Moraxellales</taxon>
        <taxon>Moraxellaceae</taxon>
        <taxon>Acinetobacter</taxon>
    </lineage>
</organism>
<comment type="cofactor">
    <cofactor evidence="9">
        <name>Zn(2+)</name>
        <dbReference type="ChEBI" id="CHEBI:29105"/>
    </cofactor>
    <text evidence="9">Binds 1 zinc ion.</text>
</comment>
<dbReference type="Gene3D" id="3.40.390.10">
    <property type="entry name" value="Collagenase (Catalytic Domain)"/>
    <property type="match status" value="1"/>
</dbReference>
<dbReference type="InterPro" id="IPR045666">
    <property type="entry name" value="OpdA_N"/>
</dbReference>
<dbReference type="EC" id="3.4.24.70" evidence="8"/>
<dbReference type="EMBL" id="OANT01000007">
    <property type="protein sequence ID" value="SNX45928.1"/>
    <property type="molecule type" value="Genomic_DNA"/>
</dbReference>
<dbReference type="AlphaFoldDB" id="A0A240EB42"/>
<dbReference type="Gene3D" id="1.10.1370.10">
    <property type="entry name" value="Neurolysin, domain 3"/>
    <property type="match status" value="1"/>
</dbReference>
<sequence>MNQSITEPQYNTPPAIQNLPLATLTGFDFKQLRPEVLASRTQDALAHAQHALDAFSIQQEQWTAAQIFDLLKQLEYAENALQQIWRVFSNLNNITSGEEIRHQHQILLKQLSAFYTQYGQQLGLYHAHLSLQQSSLFQQLSPADQSATTLAIRNFQLTGVNLPAEKKQRLADINARLSALSSQFSDHVLDASQSWYLILSEEQLSGLPENTVQLLKQLAQQRITKHAEIDENSAIATLDMPIYNAIVTYAEDRQLRENLYTALFTVASELGDTEYDNTPVMEEILQLRHEKAQLLGFENFAELSLASKMAPSVDAVKAFLNDLAVKARPAAEKDLIELQQMGQHYGIEQIKPWDVPFLAEKIKQHKFNLSEEALKPYFPAPTVIAGLFKIAERLYGIQIEQKQNSSWHPQVNYYEISEQGQMIGGFYLDLYARPHKKGGAWETAIRSRMQTREGLQRPIVLMIANFSPPVADQPALLTHAEINVLFHEFGHGLHDLLTQVDNLNVAGTQSVQWDAIELPSQIMEFWTWDQQALELFSRHIETDEILPDHLLQALLNSRYFQTGLQTLRQIEFALFDIELYSQPVPPNAQKIQQIMDDVRQRIALIIPPEFNRFQHGFNHIFSGGYAAGYYSYKWAEVLASDAFDRFEQHGIFNPAIGQAFRSNILAVGASVDALTAFKNFRGREPKIDAMIRHNGW</sequence>
<dbReference type="InterPro" id="IPR001567">
    <property type="entry name" value="Pept_M3A_M3B_dom"/>
</dbReference>
<comment type="similarity">
    <text evidence="1 9">Belongs to the peptidase M3 family.</text>
</comment>
<gene>
    <name evidence="12" type="ORF">SAMN05421731_10715</name>
</gene>
<comment type="catalytic activity">
    <reaction evidence="7">
        <text>Hydrolysis of oligopeptides, with broad specificity. Gly or Ala commonly occur as P1 or P1' residues, but more distant residues are also important, as is shown by the fact that Z-Gly-Pro-Gly-|-Gly-Pro-Ala is cleaved, but not Z-(Gly)(5).</text>
        <dbReference type="EC" id="3.4.24.70"/>
    </reaction>
</comment>
<dbReference type="InterPro" id="IPR034005">
    <property type="entry name" value="M3A_DCP"/>
</dbReference>
<dbReference type="RefSeq" id="WP_097079689.1">
    <property type="nucleotide sequence ID" value="NZ_BAABHT010000016.1"/>
</dbReference>
<evidence type="ECO:0000256" key="7">
    <source>
        <dbReference type="ARBA" id="ARBA00024603"/>
    </source>
</evidence>
<evidence type="ECO:0000256" key="1">
    <source>
        <dbReference type="ARBA" id="ARBA00006040"/>
    </source>
</evidence>